<feature type="domain" description="C2H2-type" evidence="14">
    <location>
        <begin position="229"/>
        <end position="257"/>
    </location>
</feature>
<dbReference type="FunFam" id="3.30.160.60:FF:001498">
    <property type="entry name" value="Zinc finger protein 404"/>
    <property type="match status" value="1"/>
</dbReference>
<dbReference type="GO" id="GO:0000981">
    <property type="term" value="F:DNA-binding transcription factor activity, RNA polymerase II-specific"/>
    <property type="evidence" value="ECO:0007669"/>
    <property type="project" value="TreeGrafter"/>
</dbReference>
<dbReference type="GO" id="GO:0005634">
    <property type="term" value="C:nucleus"/>
    <property type="evidence" value="ECO:0007669"/>
    <property type="project" value="UniProtKB-SubCell"/>
</dbReference>
<dbReference type="Proteomes" id="UP001329430">
    <property type="component" value="Chromosome 8"/>
</dbReference>
<keyword evidence="11" id="KW-0804">Transcription</keyword>
<evidence type="ECO:0000256" key="7">
    <source>
        <dbReference type="ARBA" id="ARBA00022833"/>
    </source>
</evidence>
<dbReference type="SUPFAM" id="SSF48264">
    <property type="entry name" value="Cytochrome P450"/>
    <property type="match status" value="1"/>
</dbReference>
<evidence type="ECO:0000256" key="2">
    <source>
        <dbReference type="ARBA" id="ARBA00006991"/>
    </source>
</evidence>
<keyword evidence="9" id="KW-0560">Oxidoreductase</keyword>
<evidence type="ECO:0000256" key="11">
    <source>
        <dbReference type="ARBA" id="ARBA00023163"/>
    </source>
</evidence>
<dbReference type="PRINTS" id="PR00463">
    <property type="entry name" value="EP450I"/>
</dbReference>
<dbReference type="SMART" id="SM00355">
    <property type="entry name" value="ZnF_C2H2"/>
    <property type="match status" value="10"/>
</dbReference>
<comment type="similarity">
    <text evidence="3">Belongs to the cytochrome P450 family.</text>
</comment>
<comment type="caution">
    <text evidence="15">The sequence shown here is derived from an EMBL/GenBank/DDBJ whole genome shotgun (WGS) entry which is preliminary data.</text>
</comment>
<feature type="domain" description="C2H2-type" evidence="14">
    <location>
        <begin position="372"/>
        <end position="399"/>
    </location>
</feature>
<feature type="domain" description="C2H2-type" evidence="14">
    <location>
        <begin position="344"/>
        <end position="371"/>
    </location>
</feature>
<dbReference type="Pfam" id="PF00067">
    <property type="entry name" value="p450"/>
    <property type="match status" value="1"/>
</dbReference>
<dbReference type="FunFam" id="3.30.160.60:FF:002349">
    <property type="entry name" value="Zinc finger and BTB domain-containing 40"/>
    <property type="match status" value="1"/>
</dbReference>
<evidence type="ECO:0000313" key="15">
    <source>
        <dbReference type="EMBL" id="KAK5640594.1"/>
    </source>
</evidence>
<dbReference type="FunFam" id="3.30.160.60:FF:001480">
    <property type="entry name" value="Si:cabz01071911.3"/>
    <property type="match status" value="1"/>
</dbReference>
<evidence type="ECO:0000256" key="3">
    <source>
        <dbReference type="ARBA" id="ARBA00010617"/>
    </source>
</evidence>
<sequence>MVGYKYGTNEKEMKAIEIIVKGLLGTSPMVGELFSHFPFLRYICPNYCGYNGYVNINGKLATFIKKTVDEMKATYKSEMTRGFFDSYLHVLNSDEKAESFSEDQLVAIGLDFIFAGYETTSKIISLAFLLMLLHPDIQKEAQEKMDKCDKTFTTKDRFWKHKSYTHNIKPWHPCKICGKLFRNLSLATYHEKVHSTGEKFECDICLKALKHSKSLYQHKKMMHNNSKKFRCEECNKTFTSKAHLQYHNGNVHLGVKFKCPDCKKSYTKESYFKIHRRTHLSDYVPVTYICYLCDDKFTAKQSMKRHISAHRLDPQFVCDTCGKRIRSAESLKKHLRIHSGEKPFKCKDCVKAFSTKQFLTAHERVHTKEKPYCCNLCLKHFTQRSSLTVHLRQHTGERPYMCKICRKKFTSSTNLNSHMKVHNYVPRKV</sequence>
<dbReference type="SUPFAM" id="SSF57667">
    <property type="entry name" value="beta-beta-alpha zinc fingers"/>
    <property type="match status" value="5"/>
</dbReference>
<keyword evidence="4" id="KW-0479">Metal-binding</keyword>
<keyword evidence="9" id="KW-0503">Monooxygenase</keyword>
<dbReference type="AlphaFoldDB" id="A0AAN7VBY2"/>
<evidence type="ECO:0000256" key="10">
    <source>
        <dbReference type="ARBA" id="ARBA00023125"/>
    </source>
</evidence>
<dbReference type="GO" id="GO:0003690">
    <property type="term" value="F:double-stranded DNA binding"/>
    <property type="evidence" value="ECO:0007669"/>
    <property type="project" value="UniProtKB-ARBA"/>
</dbReference>
<evidence type="ECO:0000256" key="1">
    <source>
        <dbReference type="ARBA" id="ARBA00004123"/>
    </source>
</evidence>
<dbReference type="GO" id="GO:0004497">
    <property type="term" value="F:monooxygenase activity"/>
    <property type="evidence" value="ECO:0007669"/>
    <property type="project" value="UniProtKB-KW"/>
</dbReference>
<evidence type="ECO:0000256" key="13">
    <source>
        <dbReference type="PROSITE-ProRule" id="PRU00042"/>
    </source>
</evidence>
<evidence type="ECO:0000259" key="14">
    <source>
        <dbReference type="PROSITE" id="PS50157"/>
    </source>
</evidence>
<dbReference type="PANTHER" id="PTHR24394:SF29">
    <property type="entry name" value="MYONEURIN"/>
    <property type="match status" value="1"/>
</dbReference>
<gene>
    <name evidence="15" type="ORF">RI129_011405</name>
</gene>
<dbReference type="InterPro" id="IPR036236">
    <property type="entry name" value="Znf_C2H2_sf"/>
</dbReference>
<dbReference type="GO" id="GO:0020037">
    <property type="term" value="F:heme binding"/>
    <property type="evidence" value="ECO:0007669"/>
    <property type="project" value="InterPro"/>
</dbReference>
<dbReference type="InterPro" id="IPR001128">
    <property type="entry name" value="Cyt_P450"/>
</dbReference>
<protein>
    <recommendedName>
        <fullName evidence="14">C2H2-type domain-containing protein</fullName>
    </recommendedName>
</protein>
<keyword evidence="6 13" id="KW-0863">Zinc-finger</keyword>
<evidence type="ECO:0000256" key="8">
    <source>
        <dbReference type="ARBA" id="ARBA00023015"/>
    </source>
</evidence>
<dbReference type="Pfam" id="PF00096">
    <property type="entry name" value="zf-C2H2"/>
    <property type="match status" value="5"/>
</dbReference>
<feature type="domain" description="C2H2-type" evidence="14">
    <location>
        <begin position="172"/>
        <end position="199"/>
    </location>
</feature>
<keyword evidence="7" id="KW-0862">Zinc</keyword>
<evidence type="ECO:0000256" key="6">
    <source>
        <dbReference type="ARBA" id="ARBA00022771"/>
    </source>
</evidence>
<evidence type="ECO:0000256" key="9">
    <source>
        <dbReference type="ARBA" id="ARBA00023033"/>
    </source>
</evidence>
<dbReference type="PROSITE" id="PS50157">
    <property type="entry name" value="ZINC_FINGER_C2H2_2"/>
    <property type="match status" value="9"/>
</dbReference>
<reference evidence="15 16" key="1">
    <citation type="journal article" date="2024" name="Insects">
        <title>An Improved Chromosome-Level Genome Assembly of the Firefly Pyrocoelia pectoralis.</title>
        <authorList>
            <person name="Fu X."/>
            <person name="Meyer-Rochow V.B."/>
            <person name="Ballantyne L."/>
            <person name="Zhu X."/>
        </authorList>
    </citation>
    <scope>NUCLEOTIDE SEQUENCE [LARGE SCALE GENOMIC DNA]</scope>
    <source>
        <strain evidence="15">XCY_ONT2</strain>
    </source>
</reference>
<keyword evidence="5" id="KW-0677">Repeat</keyword>
<feature type="domain" description="C2H2-type" evidence="14">
    <location>
        <begin position="257"/>
        <end position="284"/>
    </location>
</feature>
<evidence type="ECO:0000256" key="5">
    <source>
        <dbReference type="ARBA" id="ARBA00022737"/>
    </source>
</evidence>
<dbReference type="GO" id="GO:0005506">
    <property type="term" value="F:iron ion binding"/>
    <property type="evidence" value="ECO:0007669"/>
    <property type="project" value="InterPro"/>
</dbReference>
<dbReference type="PROSITE" id="PS00028">
    <property type="entry name" value="ZINC_FINGER_C2H2_1"/>
    <property type="match status" value="9"/>
</dbReference>
<feature type="domain" description="C2H2-type" evidence="14">
    <location>
        <begin position="288"/>
        <end position="315"/>
    </location>
</feature>
<name>A0AAN7VBY2_9COLE</name>
<keyword evidence="16" id="KW-1185">Reference proteome</keyword>
<dbReference type="InterPro" id="IPR036396">
    <property type="entry name" value="Cyt_P450_sf"/>
</dbReference>
<comment type="subcellular location">
    <subcellularLocation>
        <location evidence="1">Nucleus</location>
    </subcellularLocation>
</comment>
<dbReference type="FunFam" id="3.30.160.60:FF:001370">
    <property type="entry name" value="Zinc finger protein"/>
    <property type="match status" value="1"/>
</dbReference>
<organism evidence="15 16">
    <name type="scientific">Pyrocoelia pectoralis</name>
    <dbReference type="NCBI Taxonomy" id="417401"/>
    <lineage>
        <taxon>Eukaryota</taxon>
        <taxon>Metazoa</taxon>
        <taxon>Ecdysozoa</taxon>
        <taxon>Arthropoda</taxon>
        <taxon>Hexapoda</taxon>
        <taxon>Insecta</taxon>
        <taxon>Pterygota</taxon>
        <taxon>Neoptera</taxon>
        <taxon>Endopterygota</taxon>
        <taxon>Coleoptera</taxon>
        <taxon>Polyphaga</taxon>
        <taxon>Elateriformia</taxon>
        <taxon>Elateroidea</taxon>
        <taxon>Lampyridae</taxon>
        <taxon>Lampyrinae</taxon>
        <taxon>Pyrocoelia</taxon>
    </lineage>
</organism>
<dbReference type="GO" id="GO:0016705">
    <property type="term" value="F:oxidoreductase activity, acting on paired donors, with incorporation or reduction of molecular oxygen"/>
    <property type="evidence" value="ECO:0007669"/>
    <property type="project" value="InterPro"/>
</dbReference>
<feature type="domain" description="C2H2-type" evidence="14">
    <location>
        <begin position="200"/>
        <end position="228"/>
    </location>
</feature>
<dbReference type="EMBL" id="JAVRBK010000008">
    <property type="protein sequence ID" value="KAK5640594.1"/>
    <property type="molecule type" value="Genomic_DNA"/>
</dbReference>
<evidence type="ECO:0000313" key="16">
    <source>
        <dbReference type="Proteomes" id="UP001329430"/>
    </source>
</evidence>
<dbReference type="Gene3D" id="1.10.630.10">
    <property type="entry name" value="Cytochrome P450"/>
    <property type="match status" value="1"/>
</dbReference>
<dbReference type="Gene3D" id="3.30.160.60">
    <property type="entry name" value="Classic Zinc Finger"/>
    <property type="match status" value="7"/>
</dbReference>
<dbReference type="InterPro" id="IPR002401">
    <property type="entry name" value="Cyt_P450_E_grp-I"/>
</dbReference>
<accession>A0AAN7VBY2</accession>
<keyword evidence="12" id="KW-0539">Nucleus</keyword>
<feature type="domain" description="C2H2-type" evidence="14">
    <location>
        <begin position="316"/>
        <end position="343"/>
    </location>
</feature>
<proteinExistence type="inferred from homology"/>
<dbReference type="InterPro" id="IPR013087">
    <property type="entry name" value="Znf_C2H2_type"/>
</dbReference>
<dbReference type="PANTHER" id="PTHR24394">
    <property type="entry name" value="ZINC FINGER PROTEIN"/>
    <property type="match status" value="1"/>
</dbReference>
<keyword evidence="8" id="KW-0805">Transcription regulation</keyword>
<comment type="similarity">
    <text evidence="2">Belongs to the krueppel C2H2-type zinc-finger protein family.</text>
</comment>
<feature type="domain" description="C2H2-type" evidence="14">
    <location>
        <begin position="400"/>
        <end position="422"/>
    </location>
</feature>
<evidence type="ECO:0000256" key="4">
    <source>
        <dbReference type="ARBA" id="ARBA00022723"/>
    </source>
</evidence>
<dbReference type="GO" id="GO:0008270">
    <property type="term" value="F:zinc ion binding"/>
    <property type="evidence" value="ECO:0007669"/>
    <property type="project" value="UniProtKB-KW"/>
</dbReference>
<evidence type="ECO:0000256" key="12">
    <source>
        <dbReference type="ARBA" id="ARBA00023242"/>
    </source>
</evidence>
<keyword evidence="10" id="KW-0238">DNA-binding</keyword>